<feature type="chain" id="PRO_5007063911" description="Type 1 fimbrial protein" evidence="1">
    <location>
        <begin position="23"/>
        <end position="119"/>
    </location>
</feature>
<dbReference type="GeneID" id="97921246"/>
<evidence type="ECO:0008006" key="4">
    <source>
        <dbReference type="Google" id="ProtNLM"/>
    </source>
</evidence>
<evidence type="ECO:0000313" key="2">
    <source>
        <dbReference type="EMBL" id="KWU49487.1"/>
    </source>
</evidence>
<dbReference type="RefSeq" id="WP_060755585.1">
    <property type="nucleotide sequence ID" value="NZ_CP092411.1"/>
</dbReference>
<comment type="caution">
    <text evidence="2">The sequence shown here is derived from an EMBL/GenBank/DDBJ whole genome shotgun (WGS) entry which is preliminary data.</text>
</comment>
<reference evidence="3" key="1">
    <citation type="submission" date="2016-01" db="EMBL/GenBank/DDBJ databases">
        <authorList>
            <person name="Gamez R.M."/>
            <person name="Rodriguez F."/>
            <person name="Bernal J.F."/>
            <person name="Agarwala R."/>
            <person name="Landsman D."/>
            <person name="Marino-Ramirez L."/>
        </authorList>
    </citation>
    <scope>NUCLEOTIDE SEQUENCE [LARGE SCALE GENOMIC DNA]</scope>
    <source>
        <strain evidence="3">Ps006</strain>
    </source>
</reference>
<protein>
    <recommendedName>
        <fullName evidence="4">Type 1 fimbrial protein</fullName>
    </recommendedName>
</protein>
<sequence length="119" mass="12196">MNVIRLSVVTGLLAVWAGTCMAASSGVIQFHGSIVEPGCDSATPGGSTVAFNGCPQAMRGSRFDVQPVGSVQALGNATANVKLVADSSNGRYYDQRYLLVDAGGKPIQSGAYIVTMTAP</sequence>
<dbReference type="AlphaFoldDB" id="A0A0X7K1G0"/>
<organism evidence="2 3">
    <name type="scientific">Pseudomonas palleroniana</name>
    <dbReference type="NCBI Taxonomy" id="191390"/>
    <lineage>
        <taxon>Bacteria</taxon>
        <taxon>Pseudomonadati</taxon>
        <taxon>Pseudomonadota</taxon>
        <taxon>Gammaproteobacteria</taxon>
        <taxon>Pseudomonadales</taxon>
        <taxon>Pseudomonadaceae</taxon>
        <taxon>Pseudomonas</taxon>
    </lineage>
</organism>
<name>A0A0X7K1G0_9PSED</name>
<gene>
    <name evidence="2" type="ORF">AWV77_18205</name>
</gene>
<dbReference type="Proteomes" id="UP000067111">
    <property type="component" value="Unassembled WGS sequence"/>
</dbReference>
<evidence type="ECO:0000256" key="1">
    <source>
        <dbReference type="SAM" id="SignalP"/>
    </source>
</evidence>
<proteinExistence type="predicted"/>
<accession>A0A0X7K1G0</accession>
<feature type="signal peptide" evidence="1">
    <location>
        <begin position="1"/>
        <end position="22"/>
    </location>
</feature>
<dbReference type="EMBL" id="LRMR01000025">
    <property type="protein sequence ID" value="KWU49487.1"/>
    <property type="molecule type" value="Genomic_DNA"/>
</dbReference>
<dbReference type="OrthoDB" id="7011214at2"/>
<keyword evidence="1" id="KW-0732">Signal</keyword>
<evidence type="ECO:0000313" key="3">
    <source>
        <dbReference type="Proteomes" id="UP000067111"/>
    </source>
</evidence>